<keyword evidence="4" id="KW-1185">Reference proteome</keyword>
<feature type="domain" description="Dipeptidylpeptidase IV N-terminal" evidence="3">
    <location>
        <begin position="147"/>
        <end position="548"/>
    </location>
</feature>
<dbReference type="GO" id="GO:0008236">
    <property type="term" value="F:serine-type peptidase activity"/>
    <property type="evidence" value="ECO:0007669"/>
    <property type="project" value="InterPro"/>
</dbReference>
<dbReference type="InterPro" id="IPR029058">
    <property type="entry name" value="AB_hydrolase_fold"/>
</dbReference>
<dbReference type="PANTHER" id="PTHR11731">
    <property type="entry name" value="PROTEASE FAMILY S9B,C DIPEPTIDYL-PEPTIDASE IV-RELATED"/>
    <property type="match status" value="1"/>
</dbReference>
<reference evidence="5" key="1">
    <citation type="submission" date="2017-02" db="UniProtKB">
        <authorList>
            <consortium name="WormBaseParasite"/>
        </authorList>
    </citation>
    <scope>IDENTIFICATION</scope>
</reference>
<keyword evidence="1" id="KW-0472">Membrane</keyword>
<organism evidence="4 5">
    <name type="scientific">Syphacia muris</name>
    <dbReference type="NCBI Taxonomy" id="451379"/>
    <lineage>
        <taxon>Eukaryota</taxon>
        <taxon>Metazoa</taxon>
        <taxon>Ecdysozoa</taxon>
        <taxon>Nematoda</taxon>
        <taxon>Chromadorea</taxon>
        <taxon>Rhabditida</taxon>
        <taxon>Spirurina</taxon>
        <taxon>Oxyuridomorpha</taxon>
        <taxon>Oxyuroidea</taxon>
        <taxon>Oxyuridae</taxon>
        <taxon>Syphacia</taxon>
    </lineage>
</organism>
<dbReference type="AlphaFoldDB" id="A0A0N5AIH5"/>
<dbReference type="GO" id="GO:0005886">
    <property type="term" value="C:plasma membrane"/>
    <property type="evidence" value="ECO:0007669"/>
    <property type="project" value="TreeGrafter"/>
</dbReference>
<dbReference type="STRING" id="451379.A0A0N5AIH5"/>
<dbReference type="GO" id="GO:0006508">
    <property type="term" value="P:proteolysis"/>
    <property type="evidence" value="ECO:0007669"/>
    <property type="project" value="InterPro"/>
</dbReference>
<proteinExistence type="predicted"/>
<dbReference type="WBParaSite" id="SMUV_0000422101-mRNA-1">
    <property type="protein sequence ID" value="SMUV_0000422101-mRNA-1"/>
    <property type="gene ID" value="SMUV_0000422101"/>
</dbReference>
<name>A0A0N5AIH5_9BILA</name>
<sequence length="860" mass="97850">MLKVIFKNSKPKSKLTRLCLRSLAVLFGTVVVISVVVAITLVVTQKPVDLSQTEQISSALEYRNFSSLSRLPAPNYKRLNLTGLFNGEAREQLRPVIRWLQNDDLLIADGQSYSLSEASKGFVTKRSLFTPSAKEAISNYNGDTIFSSDTRYLAISKSTFKSFRYSTFGAYEILEISNGTVSSKYEIINNETYLQHFVWNPNYGSKDYVVASKNNLYYSSMPNGDNLVPITDDGNQYIYNGVADWLYEEEIFGSSSTIWWSPSGNRIAYVSFNDTKVDSAGISHHFSESPTPFYDEYPYPNTGTKNNPIAELWIWDKQSRQKFHVEKPQQLKQSNTKCKFCTPTFLSFSNPQITNAIAFFCSDSYLFAVQWISSRAKQHEILLSVWANRAQNEVFINMCTLSENFQSIRSITRQVPFNINGQKMWAEPQDFQSTANSDQSLFMLLPRKYGANIYTHISRISIQNLTIQSYSGGLYDIDAIVGYSKAKDEIYFLSGGGRIGQQHLYRLPNISTSPNNQPICVSCDQQNCARVKAFFSPTTNYFILSCHSAYSGFSLSLWETQNMSIKGNLWNSSPDHFKFELPKVEFETLATQTGIDAYVQLIFPPRFNPQRSYPVLLYIYNGPNSITVKDETPWELLTYLANARQYVIVITDASGTATRGWNIKQRIYKNLGTLEVDDQIDVLKQLLDKYSFMDRSRVASFGWSYGGFVNLHIAGRDGGKTVKCITTVAPVVSFLYYDSAYSERYMGLVNENREAYEKSSLVAPYVSEKYTDNFRNVTILLAHGLADDNVHYHNSALLASNLQSQLISFKQLVSRYNLPLFSLYFKVYTNEGHSLHNTIHHLFSEVDKFLLHDCFNLADI</sequence>
<accession>A0A0N5AIH5</accession>
<evidence type="ECO:0000256" key="1">
    <source>
        <dbReference type="SAM" id="Phobius"/>
    </source>
</evidence>
<protein>
    <submittedName>
        <fullName evidence="5">Dipeptidyl peptidase 4</fullName>
    </submittedName>
</protein>
<dbReference type="SUPFAM" id="SSF53474">
    <property type="entry name" value="alpha/beta-Hydrolases"/>
    <property type="match status" value="1"/>
</dbReference>
<keyword evidence="1" id="KW-1133">Transmembrane helix</keyword>
<feature type="transmembrane region" description="Helical" evidence="1">
    <location>
        <begin position="20"/>
        <end position="43"/>
    </location>
</feature>
<dbReference type="InterPro" id="IPR050278">
    <property type="entry name" value="Serine_Prot_S9B/DPPIV"/>
</dbReference>
<dbReference type="Pfam" id="PF00930">
    <property type="entry name" value="DPPIV_N"/>
    <property type="match status" value="1"/>
</dbReference>
<dbReference type="Proteomes" id="UP000046393">
    <property type="component" value="Unplaced"/>
</dbReference>
<keyword evidence="1" id="KW-0812">Transmembrane</keyword>
<dbReference type="Gene3D" id="2.140.10.30">
    <property type="entry name" value="Dipeptidylpeptidase IV, N-terminal domain"/>
    <property type="match status" value="1"/>
</dbReference>
<dbReference type="InterPro" id="IPR001375">
    <property type="entry name" value="Peptidase_S9_cat"/>
</dbReference>
<evidence type="ECO:0000313" key="5">
    <source>
        <dbReference type="WBParaSite" id="SMUV_0000422101-mRNA-1"/>
    </source>
</evidence>
<dbReference type="Gene3D" id="3.40.50.1820">
    <property type="entry name" value="alpha/beta hydrolase"/>
    <property type="match status" value="1"/>
</dbReference>
<dbReference type="GO" id="GO:0008239">
    <property type="term" value="F:dipeptidyl-peptidase activity"/>
    <property type="evidence" value="ECO:0007669"/>
    <property type="project" value="TreeGrafter"/>
</dbReference>
<dbReference type="SUPFAM" id="SSF82171">
    <property type="entry name" value="DPP6 N-terminal domain-like"/>
    <property type="match status" value="1"/>
</dbReference>
<dbReference type="InterPro" id="IPR002469">
    <property type="entry name" value="Peptidase_S9B_N"/>
</dbReference>
<evidence type="ECO:0000259" key="3">
    <source>
        <dbReference type="Pfam" id="PF00930"/>
    </source>
</evidence>
<evidence type="ECO:0000313" key="4">
    <source>
        <dbReference type="Proteomes" id="UP000046393"/>
    </source>
</evidence>
<feature type="domain" description="Peptidase S9 prolyl oligopeptidase catalytic" evidence="2">
    <location>
        <begin position="638"/>
        <end position="851"/>
    </location>
</feature>
<evidence type="ECO:0000259" key="2">
    <source>
        <dbReference type="Pfam" id="PF00326"/>
    </source>
</evidence>
<dbReference type="Pfam" id="PF00326">
    <property type="entry name" value="Peptidase_S9"/>
    <property type="match status" value="1"/>
</dbReference>
<dbReference type="PANTHER" id="PTHR11731:SF202">
    <property type="entry name" value="DIPEPTIDYL PEPTIDASE FAMILY MEMBER 2"/>
    <property type="match status" value="1"/>
</dbReference>